<evidence type="ECO:0000259" key="5">
    <source>
        <dbReference type="PROSITE" id="PS50801"/>
    </source>
</evidence>
<dbReference type="Proteomes" id="UP000248066">
    <property type="component" value="Unassembled WGS sequence"/>
</dbReference>
<dbReference type="PROSITE" id="PS50801">
    <property type="entry name" value="STAS"/>
    <property type="match status" value="1"/>
</dbReference>
<reference evidence="6 7" key="1">
    <citation type="submission" date="2017-10" db="EMBL/GenBank/DDBJ databases">
        <title>Bacillus sp. nov., a halophilic bacterium isolated from a Yangshapao Lake.</title>
        <authorList>
            <person name="Wang H."/>
        </authorList>
    </citation>
    <scope>NUCLEOTIDE SEQUENCE [LARGE SCALE GENOMIC DNA]</scope>
    <source>
        <strain evidence="6 7">YSP-3</strain>
    </source>
</reference>
<dbReference type="RefSeq" id="WP_110521596.1">
    <property type="nucleotide sequence ID" value="NZ_PDOF01000004.1"/>
</dbReference>
<keyword evidence="2" id="KW-0597">Phosphoprotein</keyword>
<dbReference type="InterPro" id="IPR003658">
    <property type="entry name" value="Anti-sigma_ant"/>
</dbReference>
<evidence type="ECO:0000313" key="6">
    <source>
        <dbReference type="EMBL" id="PYZ95470.1"/>
    </source>
</evidence>
<dbReference type="InterPro" id="IPR002645">
    <property type="entry name" value="STAS_dom"/>
</dbReference>
<dbReference type="EMBL" id="PDOF01000004">
    <property type="protein sequence ID" value="PYZ95470.1"/>
    <property type="molecule type" value="Genomic_DNA"/>
</dbReference>
<comment type="caution">
    <text evidence="6">The sequence shown here is derived from an EMBL/GenBank/DDBJ whole genome shotgun (WGS) entry which is preliminary data.</text>
</comment>
<dbReference type="InterPro" id="IPR036513">
    <property type="entry name" value="STAS_dom_sf"/>
</dbReference>
<dbReference type="CDD" id="cd07043">
    <property type="entry name" value="STAS_anti-anti-sigma_factors"/>
    <property type="match status" value="1"/>
</dbReference>
<dbReference type="Gene3D" id="3.30.750.24">
    <property type="entry name" value="STAS domain"/>
    <property type="match status" value="1"/>
</dbReference>
<comment type="function">
    <text evidence="3">Positive regulator of sigma-B activity. Non-phosphorylated RsbV binds to RsbW, preventing its association with sigma-B. When phosphorylated, releases RsbW, which is then free to complex with and inactivate sigma-B.</text>
</comment>
<name>A0A2W0H5L2_9BACI</name>
<feature type="domain" description="STAS" evidence="5">
    <location>
        <begin position="3"/>
        <end position="109"/>
    </location>
</feature>
<dbReference type="AlphaFoldDB" id="A0A2W0H5L2"/>
<evidence type="ECO:0000256" key="3">
    <source>
        <dbReference type="ARBA" id="ARBA00024670"/>
    </source>
</evidence>
<dbReference type="Pfam" id="PF01740">
    <property type="entry name" value="STAS"/>
    <property type="match status" value="1"/>
</dbReference>
<comment type="similarity">
    <text evidence="1 4">Belongs to the anti-sigma-factor antagonist family.</text>
</comment>
<evidence type="ECO:0000313" key="7">
    <source>
        <dbReference type="Proteomes" id="UP000248066"/>
    </source>
</evidence>
<evidence type="ECO:0000256" key="2">
    <source>
        <dbReference type="ARBA" id="ARBA00022553"/>
    </source>
</evidence>
<gene>
    <name evidence="6" type="ORF">CR205_18215</name>
</gene>
<sequence>MNLQIEIKENTDESYVSLSGEIDVYTVPKLKEELLPLTEEQNKTIIVNLSGVHYIDSTGLGVFIGALKSTDQSGSHLKITGVNSRVQRLFTITGLDEVIDIEVNEREEA</sequence>
<dbReference type="NCBIfam" id="TIGR00377">
    <property type="entry name" value="ant_ant_sig"/>
    <property type="match status" value="1"/>
</dbReference>
<dbReference type="OrthoDB" id="9793697at2"/>
<organism evidence="6 7">
    <name type="scientific">Alteribacter lacisalsi</name>
    <dbReference type="NCBI Taxonomy" id="2045244"/>
    <lineage>
        <taxon>Bacteria</taxon>
        <taxon>Bacillati</taxon>
        <taxon>Bacillota</taxon>
        <taxon>Bacilli</taxon>
        <taxon>Bacillales</taxon>
        <taxon>Bacillaceae</taxon>
        <taxon>Alteribacter</taxon>
    </lineage>
</organism>
<dbReference type="SUPFAM" id="SSF52091">
    <property type="entry name" value="SpoIIaa-like"/>
    <property type="match status" value="1"/>
</dbReference>
<dbReference type="PANTHER" id="PTHR33495">
    <property type="entry name" value="ANTI-SIGMA FACTOR ANTAGONIST TM_1081-RELATED-RELATED"/>
    <property type="match status" value="1"/>
</dbReference>
<evidence type="ECO:0000256" key="4">
    <source>
        <dbReference type="RuleBase" id="RU003749"/>
    </source>
</evidence>
<evidence type="ECO:0000256" key="1">
    <source>
        <dbReference type="ARBA" id="ARBA00009013"/>
    </source>
</evidence>
<accession>A0A2W0H5L2</accession>
<keyword evidence="7" id="KW-1185">Reference proteome</keyword>
<dbReference type="GO" id="GO:0043856">
    <property type="term" value="F:anti-sigma factor antagonist activity"/>
    <property type="evidence" value="ECO:0007669"/>
    <property type="project" value="InterPro"/>
</dbReference>
<protein>
    <recommendedName>
        <fullName evidence="4">Anti-sigma factor antagonist</fullName>
    </recommendedName>
</protein>
<proteinExistence type="inferred from homology"/>
<dbReference type="PANTHER" id="PTHR33495:SF9">
    <property type="entry name" value="ANTI-SIGMA-B FACTOR ANTAGONIST"/>
    <property type="match status" value="1"/>
</dbReference>